<sequence>MLGELISLFRNLHGTLASSGTIGMLMAWLISYKPALFGFLFLLLLLSNWLVKYELKLTPPEPQQNKILERLMFSEMKLKVLENQMFIVWNRMNHHKRSSRQRTFPAGEHRMRRRESMFSIISDCTSNSP</sequence>
<keyword evidence="2" id="KW-1185">Reference proteome</keyword>
<dbReference type="FunCoup" id="A0A383ZK45">
    <property type="interactions" value="1"/>
</dbReference>
<evidence type="ECO:0000313" key="2">
    <source>
        <dbReference type="Proteomes" id="UP001652580"/>
    </source>
</evidence>
<dbReference type="InParanoid" id="A0A383ZK45"/>
<name>A0A383ZK45_BALAC</name>
<dbReference type="GeneID" id="103017423"/>
<reference evidence="2" key="1">
    <citation type="submission" date="2025-05" db="UniProtKB">
        <authorList>
            <consortium name="RefSeq"/>
        </authorList>
    </citation>
    <scope>NUCLEOTIDE SEQUENCE [LARGE SCALE GENOMIC DNA]</scope>
</reference>
<dbReference type="RefSeq" id="XP_007175239.1">
    <property type="nucleotide sequence ID" value="XM_007175177.1"/>
</dbReference>
<proteinExistence type="predicted"/>
<dbReference type="CTD" id="729059"/>
<protein>
    <submittedName>
        <fullName evidence="3">Testis-expressed protein 46</fullName>
    </submittedName>
</protein>
<dbReference type="PANTHER" id="PTHR39412">
    <property type="entry name" value="TESTIS-EXPRESSED PROTEIN 46"/>
    <property type="match status" value="1"/>
</dbReference>
<dbReference type="Proteomes" id="UP001652580">
    <property type="component" value="Chromosome 1"/>
</dbReference>
<dbReference type="InterPro" id="IPR038788">
    <property type="entry name" value="TEX46-like"/>
</dbReference>
<dbReference type="STRING" id="310752.A0A383ZK45"/>
<evidence type="ECO:0000256" key="1">
    <source>
        <dbReference type="SAM" id="Phobius"/>
    </source>
</evidence>
<dbReference type="KEGG" id="bacu:103017423"/>
<gene>
    <name evidence="3" type="primary">TEX46</name>
</gene>
<keyword evidence="1" id="KW-1133">Transmembrane helix</keyword>
<dbReference type="PANTHER" id="PTHR39412:SF1">
    <property type="entry name" value="TESTIS-EXPRESSED PROTEIN 46"/>
    <property type="match status" value="1"/>
</dbReference>
<dbReference type="AlphaFoldDB" id="A0A383ZK45"/>
<keyword evidence="1" id="KW-0472">Membrane</keyword>
<accession>A0A383ZK45</accession>
<reference evidence="3" key="2">
    <citation type="submission" date="2025-08" db="UniProtKB">
        <authorList>
            <consortium name="RefSeq"/>
        </authorList>
    </citation>
    <scope>IDENTIFICATION</scope>
</reference>
<organism evidence="2 3">
    <name type="scientific">Balaenoptera acutorostrata</name>
    <name type="common">Common minke whale</name>
    <name type="synonym">Balaena rostrata</name>
    <dbReference type="NCBI Taxonomy" id="9767"/>
    <lineage>
        <taxon>Eukaryota</taxon>
        <taxon>Metazoa</taxon>
        <taxon>Chordata</taxon>
        <taxon>Craniata</taxon>
        <taxon>Vertebrata</taxon>
        <taxon>Euteleostomi</taxon>
        <taxon>Mammalia</taxon>
        <taxon>Eutheria</taxon>
        <taxon>Laurasiatheria</taxon>
        <taxon>Artiodactyla</taxon>
        <taxon>Whippomorpha</taxon>
        <taxon>Cetacea</taxon>
        <taxon>Mysticeti</taxon>
        <taxon>Balaenopteridae</taxon>
        <taxon>Balaenoptera</taxon>
    </lineage>
</organism>
<dbReference type="Pfam" id="PF17671">
    <property type="entry name" value="DUF5531"/>
    <property type="match status" value="1"/>
</dbReference>
<evidence type="ECO:0000313" key="3">
    <source>
        <dbReference type="RefSeq" id="XP_007175239.1"/>
    </source>
</evidence>
<feature type="transmembrane region" description="Helical" evidence="1">
    <location>
        <begin position="35"/>
        <end position="51"/>
    </location>
</feature>
<keyword evidence="1" id="KW-0812">Transmembrane</keyword>